<dbReference type="RefSeq" id="WP_091678433.1">
    <property type="nucleotide sequence ID" value="NZ_FOSN01000002.1"/>
</dbReference>
<dbReference type="Proteomes" id="UP000198755">
    <property type="component" value="Unassembled WGS sequence"/>
</dbReference>
<dbReference type="CDD" id="cd03677">
    <property type="entry name" value="MM_CoA_mutase_beta"/>
    <property type="match status" value="1"/>
</dbReference>
<keyword evidence="5" id="KW-0170">Cobalt</keyword>
<dbReference type="GO" id="GO:0046872">
    <property type="term" value="F:metal ion binding"/>
    <property type="evidence" value="ECO:0007669"/>
    <property type="project" value="InterPro"/>
</dbReference>
<proteinExistence type="inferred from homology"/>
<dbReference type="OrthoDB" id="9762378at2"/>
<dbReference type="Pfam" id="PF01642">
    <property type="entry name" value="MM_CoA_mutase"/>
    <property type="match status" value="1"/>
</dbReference>
<evidence type="ECO:0000256" key="1">
    <source>
        <dbReference type="ARBA" id="ARBA00001922"/>
    </source>
</evidence>
<name>A0A1I3WZJ2_9HYPH</name>
<keyword evidence="8" id="KW-1185">Reference proteome</keyword>
<evidence type="ECO:0000256" key="3">
    <source>
        <dbReference type="ARBA" id="ARBA00022628"/>
    </source>
</evidence>
<dbReference type="InterPro" id="IPR006099">
    <property type="entry name" value="MeMalonylCoA_mutase_a/b_cat"/>
</dbReference>
<dbReference type="Gene3D" id="3.20.20.240">
    <property type="entry name" value="Methylmalonyl-CoA mutase"/>
    <property type="match status" value="1"/>
</dbReference>
<organism evidence="7 8">
    <name type="scientific">Methylocapsa palsarum</name>
    <dbReference type="NCBI Taxonomy" id="1612308"/>
    <lineage>
        <taxon>Bacteria</taxon>
        <taxon>Pseudomonadati</taxon>
        <taxon>Pseudomonadota</taxon>
        <taxon>Alphaproteobacteria</taxon>
        <taxon>Hyphomicrobiales</taxon>
        <taxon>Beijerinckiaceae</taxon>
        <taxon>Methylocapsa</taxon>
    </lineage>
</organism>
<feature type="domain" description="Methylmalonyl-CoA mutase alpha/beta chain catalytic" evidence="6">
    <location>
        <begin position="66"/>
        <end position="462"/>
    </location>
</feature>
<dbReference type="GO" id="GO:0019678">
    <property type="term" value="P:propionate metabolic process, methylmalonyl pathway"/>
    <property type="evidence" value="ECO:0007669"/>
    <property type="project" value="TreeGrafter"/>
</dbReference>
<evidence type="ECO:0000256" key="5">
    <source>
        <dbReference type="ARBA" id="ARBA00023285"/>
    </source>
</evidence>
<accession>A0A1I3WZJ2</accession>
<evidence type="ECO:0000313" key="7">
    <source>
        <dbReference type="EMBL" id="SFK12855.1"/>
    </source>
</evidence>
<keyword evidence="3" id="KW-0846">Cobalamin</keyword>
<dbReference type="GO" id="GO:0005737">
    <property type="term" value="C:cytoplasm"/>
    <property type="evidence" value="ECO:0007669"/>
    <property type="project" value="TreeGrafter"/>
</dbReference>
<dbReference type="Gene3D" id="3.40.50.280">
    <property type="entry name" value="Cobalamin-binding domain"/>
    <property type="match status" value="1"/>
</dbReference>
<dbReference type="STRING" id="1612308.SAMN05444581_102264"/>
<comment type="similarity">
    <text evidence="2">Belongs to the methylmalonyl-CoA mutase family.</text>
</comment>
<reference evidence="7 8" key="1">
    <citation type="submission" date="2016-10" db="EMBL/GenBank/DDBJ databases">
        <authorList>
            <person name="de Groot N.N."/>
        </authorList>
    </citation>
    <scope>NUCLEOTIDE SEQUENCE [LARGE SCALE GENOMIC DNA]</scope>
    <source>
        <strain evidence="7 8">NE2</strain>
    </source>
</reference>
<comment type="cofactor">
    <cofactor evidence="1">
        <name>adenosylcob(III)alamin</name>
        <dbReference type="ChEBI" id="CHEBI:18408"/>
    </cofactor>
</comment>
<sequence length="647" mass="68032">MSDDSLSITDRFITDNFINDFPSATLEQWRALVAAALKGEPFERLVSATPEGLLLQPLYARATGADARAFRQKPGGWAIAQRMDQPDPSAANESAVADLQNGVGALTLTIAYAPAGRGFGVEIGDEADLAMALSGFELDLISLRIDAASRSLEIAGALAAEARKRRLSAAALDVDFGHDPIGNFARSGATPQSPDEIGREAAHVARALRDGGFAGRFLLADGRPYHEAGAGEAQELAYALAAAVEYLRLLEAAGLPLEDARDEIAFLLAADADLFLTLTKFRALRRLWAQVESACGLKQKPVRLHAETSFRCMTRYDPFVNIFRAAAGAFAAGLGGADVITVLPFTLALGLPDASARRIARNTQLVLLAESHLGEVADPAAGSGAFEALTGQLCERAWSLFQDIEKAGGLIRALEAGTPQKQIASVAALRRDKIARRVQPITGVSAFPDLCEAPLEVLQPAPITIEPARPAPDGAPPNRLSCAPLPARRDAEPYERLRAASDAQCARNGARPKIFLALLGKQAASLASARFVKSLFATAGIETAESDGLETAEALSEAFRHSGCKEACICAADPVPLAAVIAAAKALRQAGAAKICLSAASGERDDILREAGIGVFIHPGCDALAILDGLVKISAGADDVQRRDEGE</sequence>
<dbReference type="InterPro" id="IPR016176">
    <property type="entry name" value="Cbl-dep_enz_cat"/>
</dbReference>
<keyword evidence="4" id="KW-0413">Isomerase</keyword>
<evidence type="ECO:0000256" key="2">
    <source>
        <dbReference type="ARBA" id="ARBA00008465"/>
    </source>
</evidence>
<evidence type="ECO:0000259" key="6">
    <source>
        <dbReference type="Pfam" id="PF01642"/>
    </source>
</evidence>
<dbReference type="GO" id="GO:0031419">
    <property type="term" value="F:cobalamin binding"/>
    <property type="evidence" value="ECO:0007669"/>
    <property type="project" value="UniProtKB-KW"/>
</dbReference>
<gene>
    <name evidence="7" type="ORF">SAMN05444581_102264</name>
</gene>
<dbReference type="AlphaFoldDB" id="A0A1I3WZJ2"/>
<protein>
    <submittedName>
        <fullName evidence="7">Methylmalonyl-CoA mutase</fullName>
    </submittedName>
</protein>
<dbReference type="GO" id="GO:0004494">
    <property type="term" value="F:methylmalonyl-CoA mutase activity"/>
    <property type="evidence" value="ECO:0007669"/>
    <property type="project" value="UniProtKB-EC"/>
</dbReference>
<dbReference type="SUPFAM" id="SSF52242">
    <property type="entry name" value="Cobalamin (vitamin B12)-binding domain"/>
    <property type="match status" value="1"/>
</dbReference>
<dbReference type="EMBL" id="FOSN01000002">
    <property type="protein sequence ID" value="SFK12855.1"/>
    <property type="molecule type" value="Genomic_DNA"/>
</dbReference>
<dbReference type="SUPFAM" id="SSF51703">
    <property type="entry name" value="Cobalamin (vitamin B12)-dependent enzymes"/>
    <property type="match status" value="1"/>
</dbReference>
<dbReference type="PANTHER" id="PTHR48101">
    <property type="entry name" value="METHYLMALONYL-COA MUTASE, MITOCHONDRIAL-RELATED"/>
    <property type="match status" value="1"/>
</dbReference>
<evidence type="ECO:0000256" key="4">
    <source>
        <dbReference type="ARBA" id="ARBA00023235"/>
    </source>
</evidence>
<evidence type="ECO:0000313" key="8">
    <source>
        <dbReference type="Proteomes" id="UP000198755"/>
    </source>
</evidence>
<dbReference type="PANTHER" id="PTHR48101:SF4">
    <property type="entry name" value="METHYLMALONYL-COA MUTASE, MITOCHONDRIAL"/>
    <property type="match status" value="1"/>
</dbReference>
<dbReference type="InterPro" id="IPR036724">
    <property type="entry name" value="Cobalamin-bd_sf"/>
</dbReference>